<evidence type="ECO:0000256" key="8">
    <source>
        <dbReference type="ARBA" id="ARBA00023136"/>
    </source>
</evidence>
<proteinExistence type="inferred from homology"/>
<accession>A0A0K8T4L6</accession>
<keyword evidence="3" id="KW-0328">Glycosyltransferase</keyword>
<evidence type="ECO:0008006" key="14">
    <source>
        <dbReference type="Google" id="ProtNLM"/>
    </source>
</evidence>
<keyword evidence="8 11" id="KW-0472">Membrane</keyword>
<keyword evidence="12" id="KW-0732">Signal</keyword>
<evidence type="ECO:0000256" key="5">
    <source>
        <dbReference type="ARBA" id="ARBA00022692"/>
    </source>
</evidence>
<keyword evidence="7 11" id="KW-1133">Transmembrane helix</keyword>
<keyword evidence="6" id="KW-0256">Endoplasmic reticulum</keyword>
<keyword evidence="5 11" id="KW-0812">Transmembrane</keyword>
<reference evidence="13" key="1">
    <citation type="submission" date="2014-09" db="EMBL/GenBank/DDBJ databases">
        <authorList>
            <person name="Magalhaes I.L.F."/>
            <person name="Oliveira U."/>
            <person name="Santos F.R."/>
            <person name="Vidigal T.H.D.A."/>
            <person name="Brescovit A.D."/>
            <person name="Santos A.J."/>
        </authorList>
    </citation>
    <scope>NUCLEOTIDE SEQUENCE</scope>
</reference>
<dbReference type="InterPro" id="IPR002213">
    <property type="entry name" value="UDP_glucos_trans"/>
</dbReference>
<evidence type="ECO:0000256" key="9">
    <source>
        <dbReference type="ARBA" id="ARBA00023180"/>
    </source>
</evidence>
<evidence type="ECO:0000256" key="1">
    <source>
        <dbReference type="ARBA" id="ARBA00004240"/>
    </source>
</evidence>
<organism evidence="13">
    <name type="scientific">Lygus hesperus</name>
    <name type="common">Western plant bug</name>
    <dbReference type="NCBI Taxonomy" id="30085"/>
    <lineage>
        <taxon>Eukaryota</taxon>
        <taxon>Metazoa</taxon>
        <taxon>Ecdysozoa</taxon>
        <taxon>Arthropoda</taxon>
        <taxon>Hexapoda</taxon>
        <taxon>Insecta</taxon>
        <taxon>Pterygota</taxon>
        <taxon>Neoptera</taxon>
        <taxon>Paraneoptera</taxon>
        <taxon>Hemiptera</taxon>
        <taxon>Heteroptera</taxon>
        <taxon>Panheteroptera</taxon>
        <taxon>Cimicomorpha</taxon>
        <taxon>Miridae</taxon>
        <taxon>Mirini</taxon>
        <taxon>Lygus</taxon>
    </lineage>
</organism>
<sequence>MHSFHWMFFLTMVGDAMSAKILVLTPMPWKSHHFVFQSIIKSLAARGHHVDYLTPLPMKNSPPNVRNLLVKDRIKEQMDSWELEDIYRMWLPRAVEYFRTNINLELIDVYKNEPVIKELLSSNETYDMVMSESQLLQEISAVWAHRFNALPVSLLVIGEVSFANLLNGLPDNPSYMVDYNTDFTDEMGFWNRVNNFLEYVLSLPVHFYKLREQQMLADEILRYPGWEGRPSIIRLASDQALVLVNNHVAVTYAYPKAPHVKDIGGMTLDGSTELPQDLKSFNVDNASDGVVYFSLGSMVDVNKLTRNGKLQEFLSAFRSLKQRVLFKWDGDNMPDIKDEKIRIQEWFPQLGILAHNNTKVFVSHNGLQSTMETVYFGVPVVSIPIFEDQLKNAKFLVKTKCAIELDKRNLTREALEWAINEVADNPQYKEAVMKRSAILRDVPIKHSDEAVFWLEYVLRHGRVLQPAVVHMPFYKAYLIDVLAFIITVICLSILLLVVSFKSLRSSVRSGAKTMKSKHD</sequence>
<evidence type="ECO:0000256" key="10">
    <source>
        <dbReference type="ARBA" id="ARBA00046288"/>
    </source>
</evidence>
<dbReference type="FunFam" id="3.40.50.2000:FF:000050">
    <property type="entry name" value="UDP-glucuronosyltransferase"/>
    <property type="match status" value="1"/>
</dbReference>
<dbReference type="GO" id="GO:0005783">
    <property type="term" value="C:endoplasmic reticulum"/>
    <property type="evidence" value="ECO:0007669"/>
    <property type="project" value="UniProtKB-SubCell"/>
</dbReference>
<dbReference type="Pfam" id="PF00201">
    <property type="entry name" value="UDPGT"/>
    <property type="match status" value="1"/>
</dbReference>
<evidence type="ECO:0000256" key="4">
    <source>
        <dbReference type="ARBA" id="ARBA00022679"/>
    </source>
</evidence>
<dbReference type="CDD" id="cd03784">
    <property type="entry name" value="GT1_Gtf-like"/>
    <property type="match status" value="1"/>
</dbReference>
<dbReference type="AlphaFoldDB" id="A0A0K8T4L6"/>
<evidence type="ECO:0000256" key="3">
    <source>
        <dbReference type="ARBA" id="ARBA00022676"/>
    </source>
</evidence>
<dbReference type="InterPro" id="IPR050271">
    <property type="entry name" value="UDP-glycosyltransferase"/>
</dbReference>
<comment type="similarity">
    <text evidence="2">Belongs to the UDP-glycosyltransferase family.</text>
</comment>
<dbReference type="GO" id="GO:0008194">
    <property type="term" value="F:UDP-glycosyltransferase activity"/>
    <property type="evidence" value="ECO:0007669"/>
    <property type="project" value="InterPro"/>
</dbReference>
<evidence type="ECO:0000256" key="2">
    <source>
        <dbReference type="ARBA" id="ARBA00009995"/>
    </source>
</evidence>
<evidence type="ECO:0000256" key="11">
    <source>
        <dbReference type="SAM" id="Phobius"/>
    </source>
</evidence>
<evidence type="ECO:0000256" key="6">
    <source>
        <dbReference type="ARBA" id="ARBA00022824"/>
    </source>
</evidence>
<comment type="subcellular location">
    <subcellularLocation>
        <location evidence="10">Endomembrane system</location>
        <topology evidence="10">Single-pass type I membrane protein</topology>
    </subcellularLocation>
    <subcellularLocation>
        <location evidence="1">Endoplasmic reticulum</location>
    </subcellularLocation>
</comment>
<dbReference type="Gene3D" id="3.40.50.2000">
    <property type="entry name" value="Glycogen Phosphorylase B"/>
    <property type="match status" value="1"/>
</dbReference>
<keyword evidence="4" id="KW-0808">Transferase</keyword>
<dbReference type="SUPFAM" id="SSF53756">
    <property type="entry name" value="UDP-Glycosyltransferase/glycogen phosphorylase"/>
    <property type="match status" value="1"/>
</dbReference>
<evidence type="ECO:0000256" key="12">
    <source>
        <dbReference type="SAM" id="SignalP"/>
    </source>
</evidence>
<dbReference type="PANTHER" id="PTHR48043">
    <property type="entry name" value="EG:EG0003.4 PROTEIN-RELATED"/>
    <property type="match status" value="1"/>
</dbReference>
<protein>
    <recommendedName>
        <fullName evidence="14">UDP-glucuronosyltransferase</fullName>
    </recommendedName>
</protein>
<dbReference type="PANTHER" id="PTHR48043:SF159">
    <property type="entry name" value="EG:EG0003.4 PROTEIN-RELATED"/>
    <property type="match status" value="1"/>
</dbReference>
<feature type="chain" id="PRO_5005520046" description="UDP-glucuronosyltransferase" evidence="12">
    <location>
        <begin position="19"/>
        <end position="519"/>
    </location>
</feature>
<feature type="transmembrane region" description="Helical" evidence="11">
    <location>
        <begin position="476"/>
        <end position="498"/>
    </location>
</feature>
<name>A0A0K8T4L6_LYGHE</name>
<dbReference type="EMBL" id="GBRD01005337">
    <property type="protein sequence ID" value="JAG60484.1"/>
    <property type="molecule type" value="Transcribed_RNA"/>
</dbReference>
<evidence type="ECO:0000313" key="13">
    <source>
        <dbReference type="EMBL" id="JAG60484.1"/>
    </source>
</evidence>
<evidence type="ECO:0000256" key="7">
    <source>
        <dbReference type="ARBA" id="ARBA00022989"/>
    </source>
</evidence>
<feature type="signal peptide" evidence="12">
    <location>
        <begin position="1"/>
        <end position="18"/>
    </location>
</feature>
<keyword evidence="9" id="KW-0325">Glycoprotein</keyword>